<gene>
    <name evidence="2" type="ORF">OXPF_35570</name>
</gene>
<keyword evidence="1" id="KW-1133">Transmembrane helix</keyword>
<evidence type="ECO:0000256" key="1">
    <source>
        <dbReference type="SAM" id="Phobius"/>
    </source>
</evidence>
<feature type="transmembrane region" description="Helical" evidence="1">
    <location>
        <begin position="149"/>
        <end position="169"/>
    </location>
</feature>
<sequence length="221" mass="25180">MLNLIFKDILIQKKTFLYSVLYALFAVVGITNSFTSRGAYIFGSIGIAYLFVMYSNTYDDKNGCEITLNSLPVSRKDIVLAKYMSVLVFIFIGIIMTVFAGMLVKMLLPQIPLQNMVINDIFMIFACIILMYSIYYPMYFKFGAIKVRMLNMVLYLIFLFGPINLIALADKNTGNSMLNKLLLIITNNPDFYFYAFAAALLLGLMLISLNISIYVYSRKDL</sequence>
<feature type="transmembrane region" description="Helical" evidence="1">
    <location>
        <begin position="79"/>
        <end position="104"/>
    </location>
</feature>
<name>A0A0P9ACH1_9CLOT</name>
<evidence type="ECO:0000313" key="3">
    <source>
        <dbReference type="Proteomes" id="UP000050326"/>
    </source>
</evidence>
<dbReference type="OrthoDB" id="2917865at2"/>
<dbReference type="InterPro" id="IPR025699">
    <property type="entry name" value="ABC2_memb-like"/>
</dbReference>
<dbReference type="EMBL" id="LKET01000051">
    <property type="protein sequence ID" value="KPU42794.1"/>
    <property type="molecule type" value="Genomic_DNA"/>
</dbReference>
<proteinExistence type="predicted"/>
<dbReference type="STRING" id="36849.OXPF_35570"/>
<dbReference type="Pfam" id="PF13346">
    <property type="entry name" value="ABC2_membrane_5"/>
    <property type="match status" value="1"/>
</dbReference>
<reference evidence="2 3" key="1">
    <citation type="submission" date="2015-09" db="EMBL/GenBank/DDBJ databases">
        <title>Genome sequence of Oxobacter pfennigii DSM 3222.</title>
        <authorList>
            <person name="Poehlein A."/>
            <person name="Bengelsdorf F.R."/>
            <person name="Schiel-Bengelsdorf B."/>
            <person name="Duerre P."/>
            <person name="Daniel R."/>
        </authorList>
    </citation>
    <scope>NUCLEOTIDE SEQUENCE [LARGE SCALE GENOMIC DNA]</scope>
    <source>
        <strain evidence="2 3">DSM 3222</strain>
    </source>
</reference>
<dbReference type="RefSeq" id="WP_054876538.1">
    <property type="nucleotide sequence ID" value="NZ_LKET01000051.1"/>
</dbReference>
<dbReference type="PANTHER" id="PTHR41309">
    <property type="entry name" value="MEMBRANE PROTEIN-RELATED"/>
    <property type="match status" value="1"/>
</dbReference>
<evidence type="ECO:0000313" key="2">
    <source>
        <dbReference type="EMBL" id="KPU42794.1"/>
    </source>
</evidence>
<organism evidence="2 3">
    <name type="scientific">Oxobacter pfennigii</name>
    <dbReference type="NCBI Taxonomy" id="36849"/>
    <lineage>
        <taxon>Bacteria</taxon>
        <taxon>Bacillati</taxon>
        <taxon>Bacillota</taxon>
        <taxon>Clostridia</taxon>
        <taxon>Eubacteriales</taxon>
        <taxon>Clostridiaceae</taxon>
        <taxon>Oxobacter</taxon>
    </lineage>
</organism>
<feature type="transmembrane region" description="Helical" evidence="1">
    <location>
        <begin position="191"/>
        <end position="216"/>
    </location>
</feature>
<keyword evidence="1" id="KW-0472">Membrane</keyword>
<dbReference type="AlphaFoldDB" id="A0A0P9ACH1"/>
<comment type="caution">
    <text evidence="2">The sequence shown here is derived from an EMBL/GenBank/DDBJ whole genome shotgun (WGS) entry which is preliminary data.</text>
</comment>
<feature type="transmembrane region" description="Helical" evidence="1">
    <location>
        <begin position="16"/>
        <end position="34"/>
    </location>
</feature>
<keyword evidence="1" id="KW-0812">Transmembrane</keyword>
<feature type="transmembrane region" description="Helical" evidence="1">
    <location>
        <begin position="40"/>
        <end position="58"/>
    </location>
</feature>
<keyword evidence="3" id="KW-1185">Reference proteome</keyword>
<protein>
    <recommendedName>
        <fullName evidence="4">ABC-2 family transporter protein</fullName>
    </recommendedName>
</protein>
<evidence type="ECO:0008006" key="4">
    <source>
        <dbReference type="Google" id="ProtNLM"/>
    </source>
</evidence>
<dbReference type="PANTHER" id="PTHR41309:SF2">
    <property type="entry name" value="MEMBRANE PROTEIN"/>
    <property type="match status" value="1"/>
</dbReference>
<accession>A0A0P9ACH1</accession>
<dbReference type="Proteomes" id="UP000050326">
    <property type="component" value="Unassembled WGS sequence"/>
</dbReference>
<feature type="transmembrane region" description="Helical" evidence="1">
    <location>
        <begin position="116"/>
        <end position="137"/>
    </location>
</feature>